<dbReference type="InterPro" id="IPR000938">
    <property type="entry name" value="CAP-Gly_domain"/>
</dbReference>
<dbReference type="Gene3D" id="3.80.10.10">
    <property type="entry name" value="Ribonuclease Inhibitor"/>
    <property type="match status" value="2"/>
</dbReference>
<dbReference type="PROSITE" id="PS50245">
    <property type="entry name" value="CAP_GLY_2"/>
    <property type="match status" value="1"/>
</dbReference>
<dbReference type="InterPro" id="IPR044640">
    <property type="entry name" value="RU2A"/>
</dbReference>
<keyword evidence="2" id="KW-0433">Leucine-rich repeat</keyword>
<evidence type="ECO:0000256" key="4">
    <source>
        <dbReference type="ARBA" id="ARBA00023242"/>
    </source>
</evidence>
<proteinExistence type="inferred from homology"/>
<evidence type="ECO:0000256" key="1">
    <source>
        <dbReference type="ARBA" id="ARBA00004123"/>
    </source>
</evidence>
<dbReference type="SUPFAM" id="SSF52058">
    <property type="entry name" value="L domain-like"/>
    <property type="match status" value="1"/>
</dbReference>
<dbReference type="Proteomes" id="UP001213000">
    <property type="component" value="Unassembled WGS sequence"/>
</dbReference>
<keyword evidence="9" id="KW-1185">Reference proteome</keyword>
<dbReference type="GO" id="GO:0030620">
    <property type="term" value="F:U2 snRNA binding"/>
    <property type="evidence" value="ECO:0007669"/>
    <property type="project" value="InterPro"/>
</dbReference>
<accession>A0AAD5VY20</accession>
<protein>
    <recommendedName>
        <fullName evidence="6">U2 small nuclear ribonucleoprotein A'</fullName>
    </recommendedName>
</protein>
<organism evidence="8 9">
    <name type="scientific">Leucocoprinus birnbaumii</name>
    <dbReference type="NCBI Taxonomy" id="56174"/>
    <lineage>
        <taxon>Eukaryota</taxon>
        <taxon>Fungi</taxon>
        <taxon>Dikarya</taxon>
        <taxon>Basidiomycota</taxon>
        <taxon>Agaricomycotina</taxon>
        <taxon>Agaricomycetes</taxon>
        <taxon>Agaricomycetidae</taxon>
        <taxon>Agaricales</taxon>
        <taxon>Agaricineae</taxon>
        <taxon>Agaricaceae</taxon>
        <taxon>Leucocoprinus</taxon>
    </lineage>
</organism>
<evidence type="ECO:0000256" key="3">
    <source>
        <dbReference type="ARBA" id="ARBA00022737"/>
    </source>
</evidence>
<evidence type="ECO:0000256" key="2">
    <source>
        <dbReference type="ARBA" id="ARBA00022614"/>
    </source>
</evidence>
<feature type="domain" description="CAP-Gly" evidence="7">
    <location>
        <begin position="11"/>
        <end position="55"/>
    </location>
</feature>
<dbReference type="InterPro" id="IPR036859">
    <property type="entry name" value="CAP-Gly_dom_sf"/>
</dbReference>
<dbReference type="Pfam" id="PF01302">
    <property type="entry name" value="CAP_GLY"/>
    <property type="match status" value="1"/>
</dbReference>
<dbReference type="InterPro" id="IPR032675">
    <property type="entry name" value="LRR_dom_sf"/>
</dbReference>
<keyword evidence="3" id="KW-0677">Repeat</keyword>
<evidence type="ECO:0000256" key="5">
    <source>
        <dbReference type="ARBA" id="ARBA00024196"/>
    </source>
</evidence>
<evidence type="ECO:0000313" key="9">
    <source>
        <dbReference type="Proteomes" id="UP001213000"/>
    </source>
</evidence>
<dbReference type="EMBL" id="JANIEX010000204">
    <property type="protein sequence ID" value="KAJ3571055.1"/>
    <property type="molecule type" value="Genomic_DNA"/>
</dbReference>
<comment type="subcellular location">
    <subcellularLocation>
        <location evidence="1">Nucleus</location>
    </subcellularLocation>
</comment>
<dbReference type="Gene3D" id="2.30.30.190">
    <property type="entry name" value="CAP Gly-rich-like domain"/>
    <property type="match status" value="1"/>
</dbReference>
<sequence>MGQYGTVRFAGPVDGTSGTWLGIEWDDITRGRHDGTKDGKRYFTCLIPGSGSFIRPSTSIQAGTSFLEALKSKYIESFHGAKSQEVVVLGSSQGAIQVEAVNLDKIRGKLSKLSSLREVSLDGEGVASADPQGMILKTCSNVRGLDLSKSLIHSWDVITAIAQELPSLQRLYLNQNRFQHRPNAGAFSNCFLSLVELRLNNTLMRWQDILQIINTMPALQELECGHNRFTDASFDPDGRPRSNTPVHTLNLDSNQIGGWLSVCLAFSDFPFLGRVILANNQIKSIPSPVHQQGLLRLKHLSLSFNRLKLWSDIYALAVWAPLLESLTLIGNPIMTDHSQNARPLVIARLASLQMLDGAAISEKERRDAELYYLSYIVNQGFMSDDQRTQEHPRWQELCLKHGKPDEILSKPTPDTLKSRLLELRLYRTSDHSDTLQAGLEGTETLVQVLPTMTLKILRSKIRKALRCGPKASIVIRMVLSDHSLVTLGEERDTHDLSWLGLDSGSQLLCILS</sequence>
<keyword evidence="4" id="KW-0539">Nucleus</keyword>
<evidence type="ECO:0000256" key="6">
    <source>
        <dbReference type="ARBA" id="ARBA00024238"/>
    </source>
</evidence>
<evidence type="ECO:0000313" key="8">
    <source>
        <dbReference type="EMBL" id="KAJ3571055.1"/>
    </source>
</evidence>
<dbReference type="PANTHER" id="PTHR10552">
    <property type="entry name" value="U2 SMALL NUCLEAR RIBONUCLEOPROTEIN A"/>
    <property type="match status" value="1"/>
</dbReference>
<dbReference type="SUPFAM" id="SSF74924">
    <property type="entry name" value="Cap-Gly domain"/>
    <property type="match status" value="1"/>
</dbReference>
<dbReference type="GO" id="GO:0000398">
    <property type="term" value="P:mRNA splicing, via spliceosome"/>
    <property type="evidence" value="ECO:0007669"/>
    <property type="project" value="InterPro"/>
</dbReference>
<comment type="similarity">
    <text evidence="5">Belongs to the U2 small nuclear ribonucleoprotein A family.</text>
</comment>
<dbReference type="GO" id="GO:0005634">
    <property type="term" value="C:nucleus"/>
    <property type="evidence" value="ECO:0007669"/>
    <property type="project" value="UniProtKB-SubCell"/>
</dbReference>
<dbReference type="PANTHER" id="PTHR10552:SF6">
    <property type="entry name" value="U2 SMALL NUCLEAR RIBONUCLEOPROTEIN A"/>
    <property type="match status" value="1"/>
</dbReference>
<reference evidence="8" key="1">
    <citation type="submission" date="2022-07" db="EMBL/GenBank/DDBJ databases">
        <title>Genome Sequence of Leucocoprinus birnbaumii.</title>
        <authorList>
            <person name="Buettner E."/>
        </authorList>
    </citation>
    <scope>NUCLEOTIDE SEQUENCE</scope>
    <source>
        <strain evidence="8">VT141</strain>
    </source>
</reference>
<name>A0AAD5VY20_9AGAR</name>
<dbReference type="SMART" id="SM01052">
    <property type="entry name" value="CAP_GLY"/>
    <property type="match status" value="1"/>
</dbReference>
<comment type="caution">
    <text evidence="8">The sequence shown here is derived from an EMBL/GenBank/DDBJ whole genome shotgun (WGS) entry which is preliminary data.</text>
</comment>
<dbReference type="AlphaFoldDB" id="A0AAD5VY20"/>
<evidence type="ECO:0000259" key="7">
    <source>
        <dbReference type="PROSITE" id="PS50245"/>
    </source>
</evidence>
<gene>
    <name evidence="8" type="ORF">NP233_g3995</name>
</gene>